<dbReference type="PANTHER" id="PTHR34501:SF2">
    <property type="entry name" value="OUTER MEMBRANE PORIN F-RELATED"/>
    <property type="match status" value="1"/>
</dbReference>
<keyword evidence="3" id="KW-0472">Membrane</keyword>
<gene>
    <name evidence="6" type="ORF">AMR76_12205</name>
</gene>
<feature type="signal peptide" evidence="4">
    <location>
        <begin position="1"/>
        <end position="22"/>
    </location>
</feature>
<dbReference type="Pfam" id="PF13609">
    <property type="entry name" value="Porin_4"/>
    <property type="match status" value="1"/>
</dbReference>
<reference evidence="6 7" key="1">
    <citation type="submission" date="2015-08" db="EMBL/GenBank/DDBJ databases">
        <title>Antibacterial properties of a collection of Vibrionaceae strains.</title>
        <authorList>
            <person name="Giubergia S."/>
        </authorList>
    </citation>
    <scope>NUCLEOTIDE SEQUENCE [LARGE SCALE GENOMIC DNA]</scope>
    <source>
        <strain evidence="6 7">S0821</strain>
    </source>
</reference>
<evidence type="ECO:0000313" key="6">
    <source>
        <dbReference type="EMBL" id="KQH86030.1"/>
    </source>
</evidence>
<evidence type="ECO:0000256" key="1">
    <source>
        <dbReference type="ARBA" id="ARBA00004571"/>
    </source>
</evidence>
<evidence type="ECO:0000256" key="3">
    <source>
        <dbReference type="ARBA" id="ARBA00023136"/>
    </source>
</evidence>
<proteinExistence type="predicted"/>
<comment type="caution">
    <text evidence="6">The sequence shown here is derived from an EMBL/GenBank/DDBJ whole genome shotgun (WGS) entry which is preliminary data.</text>
</comment>
<comment type="subcellular location">
    <subcellularLocation>
        <location evidence="1">Cell outer membrane</location>
        <topology evidence="1">Multi-pass membrane protein</topology>
    </subcellularLocation>
</comment>
<dbReference type="InParanoid" id="A0A0Q2RPU5"/>
<protein>
    <recommendedName>
        <fullName evidence="5">Porin domain-containing protein</fullName>
    </recommendedName>
</protein>
<evidence type="ECO:0000259" key="5">
    <source>
        <dbReference type="Pfam" id="PF13609"/>
    </source>
</evidence>
<dbReference type="Proteomes" id="UP000051221">
    <property type="component" value="Unassembled WGS sequence"/>
</dbReference>
<dbReference type="SUPFAM" id="SSF56935">
    <property type="entry name" value="Porins"/>
    <property type="match status" value="1"/>
</dbReference>
<evidence type="ECO:0000256" key="2">
    <source>
        <dbReference type="ARBA" id="ARBA00022729"/>
    </source>
</evidence>
<keyword evidence="2 4" id="KW-0732">Signal</keyword>
<dbReference type="GO" id="GO:0015288">
    <property type="term" value="F:porin activity"/>
    <property type="evidence" value="ECO:0007669"/>
    <property type="project" value="InterPro"/>
</dbReference>
<dbReference type="EMBL" id="LKHS01000009">
    <property type="protein sequence ID" value="KQH86030.1"/>
    <property type="molecule type" value="Genomic_DNA"/>
</dbReference>
<feature type="domain" description="Porin" evidence="5">
    <location>
        <begin position="16"/>
        <end position="325"/>
    </location>
</feature>
<sequence length="347" mass="39771">MIKNKHLLTLLPTLCIASFVQAQTVYDDETNKLDIYGRLEGQVAKGDASFAGENDWLGRMNGRLGFNMNRELDAIDNSRVVGKIEWQIRTEVNDSRLDEGDDLEARYSYLGIEHDDWGTVIFGRTKNPLYQVMKMTDKYKNYTPGIYNFGVSSIDTSYKYNRQDATLQYNAEFGMHEIQAAYVMGNGENDRLDHAMMASYRLNYKGDGFKLSPAIAVSQFKRHDDNTDTKRKQHDQIMAGVELSLKGFAFGVTADYVKIDLDSGDEDKYFGMDTIASYQWKRFKVLAGYSFLDQKDEAIYEKEDWRVEGQWALSRGTYLSLTYARELAAKNEDSDDDAITLGLRYDF</sequence>
<dbReference type="GO" id="GO:0009279">
    <property type="term" value="C:cell outer membrane"/>
    <property type="evidence" value="ECO:0007669"/>
    <property type="project" value="UniProtKB-SubCell"/>
</dbReference>
<feature type="chain" id="PRO_5006196363" description="Porin domain-containing protein" evidence="4">
    <location>
        <begin position="23"/>
        <end position="347"/>
    </location>
</feature>
<dbReference type="Gene3D" id="2.40.160.10">
    <property type="entry name" value="Porin"/>
    <property type="match status" value="1"/>
</dbReference>
<evidence type="ECO:0000313" key="7">
    <source>
        <dbReference type="Proteomes" id="UP000051221"/>
    </source>
</evidence>
<organism evidence="6 7">
    <name type="scientific">Vibrio furnissii</name>
    <dbReference type="NCBI Taxonomy" id="29494"/>
    <lineage>
        <taxon>Bacteria</taxon>
        <taxon>Pseudomonadati</taxon>
        <taxon>Pseudomonadota</taxon>
        <taxon>Gammaproteobacteria</taxon>
        <taxon>Vibrionales</taxon>
        <taxon>Vibrionaceae</taxon>
        <taxon>Vibrio</taxon>
    </lineage>
</organism>
<accession>A0A0Q2RPU5</accession>
<dbReference type="InterPro" id="IPR050298">
    <property type="entry name" value="Gram-neg_bact_OMP"/>
</dbReference>
<dbReference type="PANTHER" id="PTHR34501">
    <property type="entry name" value="PROTEIN YDDL-RELATED"/>
    <property type="match status" value="1"/>
</dbReference>
<evidence type="ECO:0000256" key="4">
    <source>
        <dbReference type="SAM" id="SignalP"/>
    </source>
</evidence>
<dbReference type="AlphaFoldDB" id="A0A0Q2RPU5"/>
<dbReference type="RefSeq" id="WP_055466219.1">
    <property type="nucleotide sequence ID" value="NZ_LKHS01000009.1"/>
</dbReference>
<dbReference type="InterPro" id="IPR033900">
    <property type="entry name" value="Gram_neg_porin_domain"/>
</dbReference>
<name>A0A0Q2RPU5_VIBFU</name>
<dbReference type="InterPro" id="IPR023614">
    <property type="entry name" value="Porin_dom_sf"/>
</dbReference>
<keyword evidence="7" id="KW-1185">Reference proteome</keyword>
<dbReference type="CDD" id="cd00342">
    <property type="entry name" value="gram_neg_porins"/>
    <property type="match status" value="1"/>
</dbReference>